<name>A0A5C3QPF0_9AGAR</name>
<dbReference type="EMBL" id="ML178830">
    <property type="protein sequence ID" value="TFL00214.1"/>
    <property type="molecule type" value="Genomic_DNA"/>
</dbReference>
<reference evidence="2 3" key="1">
    <citation type="journal article" date="2019" name="Nat. Ecol. Evol.">
        <title>Megaphylogeny resolves global patterns of mushroom evolution.</title>
        <authorList>
            <person name="Varga T."/>
            <person name="Krizsan K."/>
            <person name="Foldi C."/>
            <person name="Dima B."/>
            <person name="Sanchez-Garcia M."/>
            <person name="Sanchez-Ramirez S."/>
            <person name="Szollosi G.J."/>
            <person name="Szarkandi J.G."/>
            <person name="Papp V."/>
            <person name="Albert L."/>
            <person name="Andreopoulos W."/>
            <person name="Angelini C."/>
            <person name="Antonin V."/>
            <person name="Barry K.W."/>
            <person name="Bougher N.L."/>
            <person name="Buchanan P."/>
            <person name="Buyck B."/>
            <person name="Bense V."/>
            <person name="Catcheside P."/>
            <person name="Chovatia M."/>
            <person name="Cooper J."/>
            <person name="Damon W."/>
            <person name="Desjardin D."/>
            <person name="Finy P."/>
            <person name="Geml J."/>
            <person name="Haridas S."/>
            <person name="Hughes K."/>
            <person name="Justo A."/>
            <person name="Karasinski D."/>
            <person name="Kautmanova I."/>
            <person name="Kiss B."/>
            <person name="Kocsube S."/>
            <person name="Kotiranta H."/>
            <person name="LaButti K.M."/>
            <person name="Lechner B.E."/>
            <person name="Liimatainen K."/>
            <person name="Lipzen A."/>
            <person name="Lukacs Z."/>
            <person name="Mihaltcheva S."/>
            <person name="Morgado L.N."/>
            <person name="Niskanen T."/>
            <person name="Noordeloos M.E."/>
            <person name="Ohm R.A."/>
            <person name="Ortiz-Santana B."/>
            <person name="Ovrebo C."/>
            <person name="Racz N."/>
            <person name="Riley R."/>
            <person name="Savchenko A."/>
            <person name="Shiryaev A."/>
            <person name="Soop K."/>
            <person name="Spirin V."/>
            <person name="Szebenyi C."/>
            <person name="Tomsovsky M."/>
            <person name="Tulloss R.E."/>
            <person name="Uehling J."/>
            <person name="Grigoriev I.V."/>
            <person name="Vagvolgyi C."/>
            <person name="Papp T."/>
            <person name="Martin F.M."/>
            <person name="Miettinen O."/>
            <person name="Hibbett D.S."/>
            <person name="Nagy L.G."/>
        </authorList>
    </citation>
    <scope>NUCLEOTIDE SEQUENCE [LARGE SCALE GENOMIC DNA]</scope>
    <source>
        <strain evidence="2 3">CBS 309.79</strain>
    </source>
</reference>
<dbReference type="AlphaFoldDB" id="A0A5C3QPF0"/>
<dbReference type="Proteomes" id="UP000305067">
    <property type="component" value="Unassembled WGS sequence"/>
</dbReference>
<sequence length="156" mass="17009">MLHPSTTLSPSSTIESEVHRLVTQLRLSLAADHRQAHGCDKALGVYERRGGGGSRDRLGALRPLARLGERRGRSSCRAPGRVLPTYSSSPSSSAVSDWDPEGITVGVCDETSWIACYAFDIVTTGPEVTRMTLLDDASFFRCTEEEEDVARMVTTH</sequence>
<proteinExistence type="predicted"/>
<gene>
    <name evidence="2" type="ORF">BDV98DRAFT_570166</name>
</gene>
<evidence type="ECO:0000256" key="1">
    <source>
        <dbReference type="SAM" id="MobiDB-lite"/>
    </source>
</evidence>
<organism evidence="2 3">
    <name type="scientific">Pterulicium gracile</name>
    <dbReference type="NCBI Taxonomy" id="1884261"/>
    <lineage>
        <taxon>Eukaryota</taxon>
        <taxon>Fungi</taxon>
        <taxon>Dikarya</taxon>
        <taxon>Basidiomycota</taxon>
        <taxon>Agaricomycotina</taxon>
        <taxon>Agaricomycetes</taxon>
        <taxon>Agaricomycetidae</taxon>
        <taxon>Agaricales</taxon>
        <taxon>Pleurotineae</taxon>
        <taxon>Pterulaceae</taxon>
        <taxon>Pterulicium</taxon>
    </lineage>
</organism>
<accession>A0A5C3QPF0</accession>
<keyword evidence="3" id="KW-1185">Reference proteome</keyword>
<feature type="region of interest" description="Disordered" evidence="1">
    <location>
        <begin position="70"/>
        <end position="97"/>
    </location>
</feature>
<protein>
    <submittedName>
        <fullName evidence="2">Uncharacterized protein</fullName>
    </submittedName>
</protein>
<evidence type="ECO:0000313" key="3">
    <source>
        <dbReference type="Proteomes" id="UP000305067"/>
    </source>
</evidence>
<evidence type="ECO:0000313" key="2">
    <source>
        <dbReference type="EMBL" id="TFL00214.1"/>
    </source>
</evidence>
<feature type="compositionally biased region" description="Low complexity" evidence="1">
    <location>
        <begin position="87"/>
        <end position="96"/>
    </location>
</feature>